<feature type="binding site" evidence="7">
    <location>
        <position position="148"/>
    </location>
    <ligand>
        <name>substrate</name>
    </ligand>
</feature>
<dbReference type="Pfam" id="PF16874">
    <property type="entry name" value="Glyco_hydro_36C"/>
    <property type="match status" value="1"/>
</dbReference>
<keyword evidence="4 5" id="KW-0326">Glycosidase</keyword>
<dbReference type="GO" id="GO:0016052">
    <property type="term" value="P:carbohydrate catabolic process"/>
    <property type="evidence" value="ECO:0007669"/>
    <property type="project" value="InterPro"/>
</dbReference>
<comment type="catalytic activity">
    <reaction evidence="1 5">
        <text>Hydrolysis of terminal, non-reducing alpha-D-galactose residues in alpha-D-galactosides, including galactose oligosaccharides, galactomannans and galactolipids.</text>
        <dbReference type="EC" id="3.2.1.22"/>
    </reaction>
</comment>
<keyword evidence="3 5" id="KW-0378">Hydrolase</keyword>
<feature type="binding site" evidence="7">
    <location>
        <position position="487"/>
    </location>
    <ligand>
        <name>substrate</name>
    </ligand>
</feature>
<feature type="active site" description="Proton donor" evidence="6">
    <location>
        <position position="487"/>
    </location>
</feature>
<dbReference type="PANTHER" id="PTHR43053">
    <property type="entry name" value="GLYCOSIDASE FAMILY 31"/>
    <property type="match status" value="1"/>
</dbReference>
<feature type="binding site" evidence="7">
    <location>
        <position position="388"/>
    </location>
    <ligand>
        <name>substrate</name>
    </ligand>
</feature>
<feature type="domain" description="Glycosyl hydrolase family 36 N-terminal" evidence="9">
    <location>
        <begin position="21"/>
        <end position="232"/>
    </location>
</feature>
<evidence type="ECO:0000313" key="11">
    <source>
        <dbReference type="Proteomes" id="UP000217103"/>
    </source>
</evidence>
<name>A0A1H1H506_9ACTN</name>
<dbReference type="InterPro" id="IPR002252">
    <property type="entry name" value="Glyco_hydro_36"/>
</dbReference>
<feature type="binding site" evidence="7">
    <location>
        <position position="465"/>
    </location>
    <ligand>
        <name>substrate</name>
    </ligand>
</feature>
<dbReference type="InterPro" id="IPR038417">
    <property type="entry name" value="Alpga-gal_N_sf"/>
</dbReference>
<evidence type="ECO:0000259" key="8">
    <source>
        <dbReference type="Pfam" id="PF16874"/>
    </source>
</evidence>
<feature type="binding site" evidence="7">
    <location>
        <begin position="311"/>
        <end position="312"/>
    </location>
    <ligand>
        <name>substrate</name>
    </ligand>
</feature>
<dbReference type="Gene3D" id="3.20.20.70">
    <property type="entry name" value="Aldolase class I"/>
    <property type="match status" value="1"/>
</dbReference>
<evidence type="ECO:0000256" key="2">
    <source>
        <dbReference type="ARBA" id="ARBA00012755"/>
    </source>
</evidence>
<dbReference type="InterPro" id="IPR013785">
    <property type="entry name" value="Aldolase_TIM"/>
</dbReference>
<dbReference type="RefSeq" id="WP_093264379.1">
    <property type="nucleotide sequence ID" value="NZ_FNKK01000002.1"/>
</dbReference>
<dbReference type="InterPro" id="IPR031705">
    <property type="entry name" value="Glyco_hydro_36_C"/>
</dbReference>
<dbReference type="InterPro" id="IPR050985">
    <property type="entry name" value="Alpha-glycosidase_related"/>
</dbReference>
<evidence type="ECO:0000256" key="5">
    <source>
        <dbReference type="PIRNR" id="PIRNR005536"/>
    </source>
</evidence>
<feature type="binding site" evidence="7">
    <location>
        <begin position="421"/>
        <end position="425"/>
    </location>
    <ligand>
        <name>substrate</name>
    </ligand>
</feature>
<dbReference type="Pfam" id="PF16875">
    <property type="entry name" value="Glyco_hydro_36N"/>
    <property type="match status" value="1"/>
</dbReference>
<dbReference type="Gene3D" id="2.70.98.60">
    <property type="entry name" value="alpha-galactosidase from lactobacil brevis"/>
    <property type="match status" value="1"/>
</dbReference>
<dbReference type="STRING" id="35622.SAMN04489764_4069"/>
<feature type="domain" description="Glycosyl hydrolase family 36 C-terminal" evidence="8">
    <location>
        <begin position="589"/>
        <end position="668"/>
    </location>
</feature>
<evidence type="ECO:0000256" key="3">
    <source>
        <dbReference type="ARBA" id="ARBA00022801"/>
    </source>
</evidence>
<reference evidence="10 11" key="1">
    <citation type="submission" date="2016-10" db="EMBL/GenBank/DDBJ databases">
        <authorList>
            <person name="de Groot N.N."/>
        </authorList>
    </citation>
    <scope>NUCLEOTIDE SEQUENCE [LARGE SCALE GENOMIC DNA]</scope>
    <source>
        <strain evidence="10 11">DSM 43794</strain>
    </source>
</reference>
<dbReference type="EMBL" id="FNKK01000002">
    <property type="protein sequence ID" value="SDR20572.1"/>
    <property type="molecule type" value="Genomic_DNA"/>
</dbReference>
<evidence type="ECO:0000256" key="1">
    <source>
        <dbReference type="ARBA" id="ARBA00001255"/>
    </source>
</evidence>
<dbReference type="EC" id="3.2.1.22" evidence="2 5"/>
<evidence type="ECO:0000256" key="4">
    <source>
        <dbReference type="ARBA" id="ARBA00023295"/>
    </source>
</evidence>
<evidence type="ECO:0000313" key="10">
    <source>
        <dbReference type="EMBL" id="SDR20572.1"/>
    </source>
</evidence>
<dbReference type="Pfam" id="PF02065">
    <property type="entry name" value="Melibiase"/>
    <property type="match status" value="1"/>
</dbReference>
<keyword evidence="11" id="KW-1185">Reference proteome</keyword>
<dbReference type="InterPro" id="IPR013780">
    <property type="entry name" value="Glyco_hydro_b"/>
</dbReference>
<dbReference type="GO" id="GO:0004557">
    <property type="term" value="F:alpha-galactosidase activity"/>
    <property type="evidence" value="ECO:0007669"/>
    <property type="project" value="UniProtKB-UniRule"/>
</dbReference>
<evidence type="ECO:0000256" key="7">
    <source>
        <dbReference type="PIRSR" id="PIRSR005536-2"/>
    </source>
</evidence>
<dbReference type="SUPFAM" id="SSF51445">
    <property type="entry name" value="(Trans)glycosidases"/>
    <property type="match status" value="1"/>
</dbReference>
<dbReference type="FunFam" id="3.20.20.70:FF:000118">
    <property type="entry name" value="Alpha-galactosidase"/>
    <property type="match status" value="1"/>
</dbReference>
<dbReference type="CDD" id="cd14791">
    <property type="entry name" value="GH36"/>
    <property type="match status" value="1"/>
</dbReference>
<dbReference type="PIRSF" id="PIRSF005536">
    <property type="entry name" value="Agal"/>
    <property type="match status" value="1"/>
</dbReference>
<dbReference type="Proteomes" id="UP000217103">
    <property type="component" value="Unassembled WGS sequence"/>
</dbReference>
<sequence>MLVLSADDVGLVLDITGPRPPRILHWGAHPGPLAEVPPMPAQDLVPCQGDGWFGRPVLSGHRDGLWRPHRFTLTGPAAVQDRRVETHAADPEGGLELRTEIELTAHGVLRMRHELVNTAPSPYTLDRLVCLMPLPAHAAEVLDFAGRWARERHPQRAPLRQGVWSRENRRGRSWFDAGLLVAGTPGFGFRSGEVWAVHVAWSGNHVQYVERLAEGDTVLAAGELLEPGEIRLGRGESYRTPWVYFATSDTGLDGLSRRLHAMLRARGNHPRSARPVTVNTWEAVYFDHDEERLLALADAAADVGAERFVVDDGWFRYRRKDDAGLGDWYVDQTVWPNGLHRLVRRVREHGMQFGLWFEPEMANPDSDLIRAHPGWLLSDPERPPRPVRNQHTLDVARPEVYAYLLERMSSLIAEYDIDYIKWDHNRDIAEPLHEGVPGTHAQTKAVYRLIDELRSRFPRLEIESCSSGGGRADLGILERTDRIWGSDNIDPIERQHIQRWTSLLLPYELIGSHVGSAPAHISGRTTALGFRAATALFGHAGIEADITAWTAADRAVLAEWIALYKRLRPLLHTGELVRADHPDPAAMVHGVVAPDRERAVFAYVQLATSATGRPAPIRLPGLAPHAEYTVQAVPGAVSGPAGHWPEWAFGRVRLTGRALAAIGLPAPRFHDKPGNAFLMEVIRG</sequence>
<feature type="active site" description="Nucleophile" evidence="6">
    <location>
        <position position="423"/>
    </location>
</feature>
<dbReference type="InterPro" id="IPR031704">
    <property type="entry name" value="Glyco_hydro_36_N"/>
</dbReference>
<dbReference type="OrthoDB" id="9758822at2"/>
<dbReference type="AlphaFoldDB" id="A0A1H1H506"/>
<evidence type="ECO:0000259" key="9">
    <source>
        <dbReference type="Pfam" id="PF16875"/>
    </source>
</evidence>
<dbReference type="InterPro" id="IPR017853">
    <property type="entry name" value="GH"/>
</dbReference>
<protein>
    <recommendedName>
        <fullName evidence="2 5">Alpha-galactosidase</fullName>
        <ecNumber evidence="2 5">3.2.1.22</ecNumber>
    </recommendedName>
</protein>
<evidence type="ECO:0000256" key="6">
    <source>
        <dbReference type="PIRSR" id="PIRSR005536-1"/>
    </source>
</evidence>
<accession>A0A1H1H506</accession>
<dbReference type="Gene3D" id="2.60.40.1180">
    <property type="entry name" value="Golgi alpha-mannosidase II"/>
    <property type="match status" value="1"/>
</dbReference>
<comment type="similarity">
    <text evidence="5">Belongs to the glycosyl hydrolase.</text>
</comment>
<dbReference type="PRINTS" id="PR00743">
    <property type="entry name" value="GLHYDRLASE36"/>
</dbReference>
<proteinExistence type="inferred from homology"/>
<gene>
    <name evidence="10" type="ORF">SAMN04489764_4069</name>
</gene>
<dbReference type="PANTHER" id="PTHR43053:SF3">
    <property type="entry name" value="ALPHA-GALACTOSIDASE C-RELATED"/>
    <property type="match status" value="1"/>
</dbReference>
<organism evidence="10 11">
    <name type="scientific">Thermostaphylospora chromogena</name>
    <dbReference type="NCBI Taxonomy" id="35622"/>
    <lineage>
        <taxon>Bacteria</taxon>
        <taxon>Bacillati</taxon>
        <taxon>Actinomycetota</taxon>
        <taxon>Actinomycetes</taxon>
        <taxon>Streptosporangiales</taxon>
        <taxon>Thermomonosporaceae</taxon>
        <taxon>Thermostaphylospora</taxon>
    </lineage>
</organism>